<dbReference type="KEGG" id="mtun:MTUNDRAET4_1340"/>
<feature type="transmembrane region" description="Helical" evidence="8">
    <location>
        <begin position="337"/>
        <end position="355"/>
    </location>
</feature>
<evidence type="ECO:0000313" key="10">
    <source>
        <dbReference type="Proteomes" id="UP000294360"/>
    </source>
</evidence>
<dbReference type="OrthoDB" id="9807350at2"/>
<evidence type="ECO:0000256" key="4">
    <source>
        <dbReference type="ARBA" id="ARBA00022519"/>
    </source>
</evidence>
<keyword evidence="3" id="KW-1003">Cell membrane</keyword>
<dbReference type="FunFam" id="1.20.1640.10:FF:000001">
    <property type="entry name" value="Efflux pump membrane transporter"/>
    <property type="match status" value="1"/>
</dbReference>
<dbReference type="EMBL" id="LR536450">
    <property type="protein sequence ID" value="VFU08233.1"/>
    <property type="molecule type" value="Genomic_DNA"/>
</dbReference>
<evidence type="ECO:0000256" key="3">
    <source>
        <dbReference type="ARBA" id="ARBA00022475"/>
    </source>
</evidence>
<dbReference type="Pfam" id="PF00873">
    <property type="entry name" value="ACR_tran"/>
    <property type="match status" value="1"/>
</dbReference>
<evidence type="ECO:0000256" key="8">
    <source>
        <dbReference type="SAM" id="Phobius"/>
    </source>
</evidence>
<dbReference type="Proteomes" id="UP000294360">
    <property type="component" value="Chromosome"/>
</dbReference>
<comment type="subcellular location">
    <subcellularLocation>
        <location evidence="1">Cell inner membrane</location>
        <topology evidence="1">Multi-pass membrane protein</topology>
    </subcellularLocation>
</comment>
<dbReference type="GO" id="GO:0042910">
    <property type="term" value="F:xenobiotic transmembrane transporter activity"/>
    <property type="evidence" value="ECO:0007669"/>
    <property type="project" value="TreeGrafter"/>
</dbReference>
<dbReference type="GO" id="GO:0005886">
    <property type="term" value="C:plasma membrane"/>
    <property type="evidence" value="ECO:0007669"/>
    <property type="project" value="UniProtKB-SubCell"/>
</dbReference>
<feature type="transmembrane region" description="Helical" evidence="8">
    <location>
        <begin position="362"/>
        <end position="383"/>
    </location>
</feature>
<feature type="transmembrane region" description="Helical" evidence="8">
    <location>
        <begin position="983"/>
        <end position="1009"/>
    </location>
</feature>
<evidence type="ECO:0000256" key="6">
    <source>
        <dbReference type="ARBA" id="ARBA00022989"/>
    </source>
</evidence>
<dbReference type="PANTHER" id="PTHR32063:SF28">
    <property type="entry name" value="BLR2861 PROTEIN"/>
    <property type="match status" value="1"/>
</dbReference>
<dbReference type="SUPFAM" id="SSF82714">
    <property type="entry name" value="Multidrug efflux transporter AcrB TolC docking domain, DN and DC subdomains"/>
    <property type="match status" value="2"/>
</dbReference>
<proteinExistence type="predicted"/>
<dbReference type="PRINTS" id="PR00702">
    <property type="entry name" value="ACRIFLAVINRP"/>
</dbReference>
<reference evidence="9 10" key="1">
    <citation type="submission" date="2019-03" db="EMBL/GenBank/DDBJ databases">
        <authorList>
            <person name="Kox A.R. M."/>
        </authorList>
    </citation>
    <scope>NUCLEOTIDE SEQUENCE [LARGE SCALE GENOMIC DNA]</scope>
    <source>
        <strain evidence="9">MTUNDRAET4 annotated genome</strain>
    </source>
</reference>
<feature type="transmembrane region" description="Helical" evidence="8">
    <location>
        <begin position="389"/>
        <end position="410"/>
    </location>
</feature>
<dbReference type="AlphaFoldDB" id="A0A4U8Z061"/>
<dbReference type="Gene3D" id="3.30.2090.10">
    <property type="entry name" value="Multidrug efflux transporter AcrB TolC docking domain, DN and DC subdomains"/>
    <property type="match status" value="2"/>
</dbReference>
<organism evidence="9 10">
    <name type="scientific">Methylocella tundrae</name>
    <dbReference type="NCBI Taxonomy" id="227605"/>
    <lineage>
        <taxon>Bacteria</taxon>
        <taxon>Pseudomonadati</taxon>
        <taxon>Pseudomonadota</taxon>
        <taxon>Alphaproteobacteria</taxon>
        <taxon>Hyphomicrobiales</taxon>
        <taxon>Beijerinckiaceae</taxon>
        <taxon>Methylocella</taxon>
    </lineage>
</organism>
<gene>
    <name evidence="9" type="ORF">MTUNDRAET4_1340</name>
</gene>
<name>A0A4U8Z061_METTU</name>
<evidence type="ECO:0000256" key="7">
    <source>
        <dbReference type="ARBA" id="ARBA00023136"/>
    </source>
</evidence>
<keyword evidence="2" id="KW-0813">Transport</keyword>
<evidence type="ECO:0000256" key="5">
    <source>
        <dbReference type="ARBA" id="ARBA00022692"/>
    </source>
</evidence>
<dbReference type="SUPFAM" id="SSF82866">
    <property type="entry name" value="Multidrug efflux transporter AcrB transmembrane domain"/>
    <property type="match status" value="2"/>
</dbReference>
<keyword evidence="5 8" id="KW-0812">Transmembrane</keyword>
<dbReference type="RefSeq" id="WP_134488146.1">
    <property type="nucleotide sequence ID" value="NZ_CP139089.1"/>
</dbReference>
<dbReference type="PANTHER" id="PTHR32063">
    <property type="match status" value="1"/>
</dbReference>
<dbReference type="SUPFAM" id="SSF82693">
    <property type="entry name" value="Multidrug efflux transporter AcrB pore domain, PN1, PN2, PC1 and PC2 subdomains"/>
    <property type="match status" value="4"/>
</dbReference>
<sequence>MSFTDIFVRRPVLASVVSLLILLVGLQAGLKLQVRQYPELSSTTITITTSYPGANADVIKGFITTPIAQAVASAEGIDTLVSDSQQNTSTITLNLLLNANADRAVADVLSKVNQVKYLLPREALDPVVVKQTGDSTALLYMSFNSKVMTPSQITDYLTRVVQPKLQTIDGVANAQILGGQTFAMRVWLDPNKMAARGVTPNDVKLALAANNFTAAAGQIKGDFVQTSINAQTSLNSAKAFGQLVVSARGDALTRLGAIADIELGPESVDSSSAFDGLKAVFVGIYPTPSANPLQVINAVRQAFPELKSQLPVGLDAAIAYDATEFIRASIFEVEKTLAEAAVVVIVVIFLFLGSLRATVIPIVTIPLSLVGVMIILLALGYSINLLTLLALVLAIGLVVDDAIVVVENIYRHIEDGMTPKQAALQGAREITGPVISMTITLACVYAPIGFVSGLTGALFREFAFTLAGSVVVSGVIALTLSPMMCSLLLKAPEQKPHGFSAMLDRFFNWLRAAYQSRLHKTLNFRALTILILFGVLVLTGLLFVTTPKELAPEEDQGVIFILVKSPQYANLDYMEKATAQVQTAADQIPEKDHLFLINGSAGVHQGLGGLILKPWEQRKRSQKEILTALQPKLSAVTGAQVIAFSPPALPGSTGGPPIQFVVRSIGDYKQIAEVMAKIEAAARESGLFIFTDSDLKFDLPQIEFKIDADKANRLGLNMQEIGSSLATLLGGNYVNQFSMNGRSYHVIAQAPRDFRLTPEWLTRYQVRTTGGDLVSLATVASVSISVQPNGLPTFQQLNSATLQGVPFPGHTMGEAIAFLQEKAKEFLPAGFTVDYQGESRQYVQEGNTLLWTFVFAIVVIFLVLAAQFESFRDPLIILIALPTSMFGALLPLNILGVVGAASMNIYSQIGLVTLIGLISKHGILMVEFANRMQQEEGMSRREAIEHAAAVRLRPILMTTAAMVVGMIPLIVAEGAGARSRFAIGVVIASGMSIGTLFTLFVTPAVYTLIARDHQKHKKDRSDTDYDLFARHQSIADRSAAE</sequence>
<keyword evidence="6 8" id="KW-1133">Transmembrane helix</keyword>
<dbReference type="InterPro" id="IPR027463">
    <property type="entry name" value="AcrB_DN_DC_subdom"/>
</dbReference>
<feature type="transmembrane region" description="Helical" evidence="8">
    <location>
        <begin position="849"/>
        <end position="868"/>
    </location>
</feature>
<feature type="transmembrane region" description="Helical" evidence="8">
    <location>
        <begin position="430"/>
        <end position="450"/>
    </location>
</feature>
<feature type="transmembrane region" description="Helical" evidence="8">
    <location>
        <begin position="950"/>
        <end position="971"/>
    </location>
</feature>
<dbReference type="Gene3D" id="3.30.70.1430">
    <property type="entry name" value="Multidrug efflux transporter AcrB pore domain"/>
    <property type="match status" value="2"/>
</dbReference>
<keyword evidence="7 8" id="KW-0472">Membrane</keyword>
<dbReference type="Gene3D" id="3.30.70.1440">
    <property type="entry name" value="Multidrug efflux transporter AcrB pore domain"/>
    <property type="match status" value="1"/>
</dbReference>
<feature type="transmembrane region" description="Helical" evidence="8">
    <location>
        <begin position="905"/>
        <end position="929"/>
    </location>
</feature>
<dbReference type="Gene3D" id="3.30.70.1320">
    <property type="entry name" value="Multidrug efflux transporter AcrB pore domain like"/>
    <property type="match status" value="1"/>
</dbReference>
<feature type="transmembrane region" description="Helical" evidence="8">
    <location>
        <begin position="875"/>
        <end position="899"/>
    </location>
</feature>
<dbReference type="Gene3D" id="1.20.1640.10">
    <property type="entry name" value="Multidrug efflux transporter AcrB transmembrane domain"/>
    <property type="match status" value="2"/>
</dbReference>
<feature type="transmembrane region" description="Helical" evidence="8">
    <location>
        <begin position="524"/>
        <end position="544"/>
    </location>
</feature>
<dbReference type="InterPro" id="IPR001036">
    <property type="entry name" value="Acrflvin-R"/>
</dbReference>
<feature type="transmembrane region" description="Helical" evidence="8">
    <location>
        <begin position="462"/>
        <end position="489"/>
    </location>
</feature>
<keyword evidence="4" id="KW-0997">Cell inner membrane</keyword>
<evidence type="ECO:0000256" key="1">
    <source>
        <dbReference type="ARBA" id="ARBA00004429"/>
    </source>
</evidence>
<accession>A0A4U8Z061</accession>
<evidence type="ECO:0000256" key="2">
    <source>
        <dbReference type="ARBA" id="ARBA00022448"/>
    </source>
</evidence>
<protein>
    <submittedName>
        <fullName evidence="9">Uncharacterized transporter HI_0895</fullName>
    </submittedName>
</protein>
<evidence type="ECO:0000313" key="9">
    <source>
        <dbReference type="EMBL" id="VFU08233.1"/>
    </source>
</evidence>